<comment type="catalytic activity">
    <reaction evidence="16">
        <text>L,L-cystathionine + H2O = 2-oxobutanoate + L-cysteine + NH4(+)</text>
        <dbReference type="Rhea" id="RHEA:14005"/>
        <dbReference type="ChEBI" id="CHEBI:15377"/>
        <dbReference type="ChEBI" id="CHEBI:16763"/>
        <dbReference type="ChEBI" id="CHEBI:28938"/>
        <dbReference type="ChEBI" id="CHEBI:35235"/>
        <dbReference type="ChEBI" id="CHEBI:58161"/>
        <dbReference type="EC" id="4.4.1.1"/>
    </reaction>
    <physiologicalReaction direction="left-to-right" evidence="16">
        <dbReference type="Rhea" id="RHEA:14006"/>
    </physiologicalReaction>
</comment>
<dbReference type="SUPFAM" id="SSF53383">
    <property type="entry name" value="PLP-dependent transferases"/>
    <property type="match status" value="1"/>
</dbReference>
<evidence type="ECO:0000256" key="8">
    <source>
        <dbReference type="ARBA" id="ARBA00029853"/>
    </source>
</evidence>
<dbReference type="FunFam" id="3.40.640.10:FF:000009">
    <property type="entry name" value="Cystathionine gamma-synthase homolog"/>
    <property type="match status" value="1"/>
</dbReference>
<comment type="catalytic activity">
    <reaction evidence="18">
        <text>L-homocysteine + H2O = 2-oxobutanoate + hydrogen sulfide + NH4(+) + H(+)</text>
        <dbReference type="Rhea" id="RHEA:14501"/>
        <dbReference type="ChEBI" id="CHEBI:15377"/>
        <dbReference type="ChEBI" id="CHEBI:15378"/>
        <dbReference type="ChEBI" id="CHEBI:16763"/>
        <dbReference type="ChEBI" id="CHEBI:28938"/>
        <dbReference type="ChEBI" id="CHEBI:29919"/>
        <dbReference type="ChEBI" id="CHEBI:58199"/>
        <dbReference type="EC" id="4.4.1.2"/>
    </reaction>
    <physiologicalReaction direction="left-to-right" evidence="18">
        <dbReference type="Rhea" id="RHEA:14502"/>
    </physiologicalReaction>
</comment>
<protein>
    <recommendedName>
        <fullName evidence="5">Cystathionine gamma-lyase</fullName>
        <ecNumber evidence="4">4.4.1.1</ecNumber>
        <ecNumber evidence="12">4.4.1.2</ecNumber>
    </recommendedName>
    <alternativeName>
        <fullName evidence="14">Cysteine desulfhydrase</fullName>
    </alternativeName>
    <alternativeName>
        <fullName evidence="9">Cysteine-protein sulfhydrase</fullName>
    </alternativeName>
    <alternativeName>
        <fullName evidence="8">Gamma-cystathionase</fullName>
    </alternativeName>
    <alternativeName>
        <fullName evidence="13">Homocysteine desulfhydrase</fullName>
    </alternativeName>
</protein>
<evidence type="ECO:0000256" key="17">
    <source>
        <dbReference type="ARBA" id="ARBA00048625"/>
    </source>
</evidence>
<dbReference type="CTD" id="1491"/>
<dbReference type="PROSITE" id="PS00868">
    <property type="entry name" value="CYS_MET_METAB_PP"/>
    <property type="match status" value="1"/>
</dbReference>
<feature type="modified residue" description="N6-(pyridoxal phosphate)lysine" evidence="19">
    <location>
        <position position="219"/>
    </location>
</feature>
<keyword evidence="7" id="KW-0028">Amino-acid biosynthesis</keyword>
<keyword evidence="7" id="KW-0198">Cysteine biosynthesis</keyword>
<dbReference type="InterPro" id="IPR015421">
    <property type="entry name" value="PyrdxlP-dep_Trfase_major"/>
</dbReference>
<evidence type="ECO:0000256" key="16">
    <source>
        <dbReference type="ARBA" id="ARBA00047477"/>
    </source>
</evidence>
<dbReference type="InterPro" id="IPR054542">
    <property type="entry name" value="Cys_met_metab_PP"/>
</dbReference>
<dbReference type="EC" id="4.4.1.2" evidence="12"/>
<dbReference type="PIRSF" id="PIRSF001434">
    <property type="entry name" value="CGS"/>
    <property type="match status" value="1"/>
</dbReference>
<name>A0AAX7VLC3_ASTCA</name>
<dbReference type="GeneTree" id="ENSGT00390000000312"/>
<evidence type="ECO:0000256" key="4">
    <source>
        <dbReference type="ARBA" id="ARBA00012085"/>
    </source>
</evidence>
<evidence type="ECO:0000256" key="13">
    <source>
        <dbReference type="ARBA" id="ARBA00047199"/>
    </source>
</evidence>
<proteinExistence type="inferred from homology"/>
<evidence type="ECO:0000256" key="7">
    <source>
        <dbReference type="ARBA" id="ARBA00023192"/>
    </source>
</evidence>
<keyword evidence="22" id="KW-1185">Reference proteome</keyword>
<evidence type="ECO:0000313" key="22">
    <source>
        <dbReference type="Proteomes" id="UP000265100"/>
    </source>
</evidence>
<dbReference type="Proteomes" id="UP000265100">
    <property type="component" value="Chromosome 15"/>
</dbReference>
<evidence type="ECO:0000256" key="12">
    <source>
        <dbReference type="ARBA" id="ARBA00047175"/>
    </source>
</evidence>
<dbReference type="Gene3D" id="3.90.1150.10">
    <property type="entry name" value="Aspartate Aminotransferase, domain 1"/>
    <property type="match status" value="1"/>
</dbReference>
<evidence type="ECO:0000313" key="21">
    <source>
        <dbReference type="Ensembl" id="ENSACLP00000083443.1"/>
    </source>
</evidence>
<dbReference type="FunFam" id="3.90.1150.10:FF:000008">
    <property type="entry name" value="Cystathionine gamma-synthase"/>
    <property type="match status" value="1"/>
</dbReference>
<evidence type="ECO:0000256" key="19">
    <source>
        <dbReference type="PIRSR" id="PIRSR001434-2"/>
    </source>
</evidence>
<keyword evidence="6 19" id="KW-0663">Pyridoxal phosphate</keyword>
<evidence type="ECO:0000256" key="18">
    <source>
        <dbReference type="ARBA" id="ARBA00048780"/>
    </source>
</evidence>
<dbReference type="GO" id="GO:0019346">
    <property type="term" value="P:transsulfuration"/>
    <property type="evidence" value="ECO:0007669"/>
    <property type="project" value="InterPro"/>
</dbReference>
<dbReference type="GO" id="GO:0047982">
    <property type="term" value="F:homocysteine desulfhydrase activity"/>
    <property type="evidence" value="ECO:0007669"/>
    <property type="project" value="UniProtKB-EC"/>
</dbReference>
<dbReference type="RefSeq" id="XP_025998206.1">
    <property type="nucleotide sequence ID" value="XM_026142421.1"/>
</dbReference>
<dbReference type="Ensembl" id="ENSACLT00000089977.1">
    <property type="protein sequence ID" value="ENSACLP00000083443.1"/>
    <property type="gene ID" value="ENSACLG00000036715.1"/>
</dbReference>
<dbReference type="InterPro" id="IPR015424">
    <property type="entry name" value="PyrdxlP-dep_Trfase"/>
</dbReference>
<dbReference type="Gene3D" id="3.40.640.10">
    <property type="entry name" value="Type I PLP-dependent aspartate aminotransferase-like (Major domain)"/>
    <property type="match status" value="1"/>
</dbReference>
<evidence type="ECO:0000256" key="2">
    <source>
        <dbReference type="ARBA" id="ARBA00005038"/>
    </source>
</evidence>
<comment type="cofactor">
    <cofactor evidence="1 20">
        <name>pyridoxal 5'-phosphate</name>
        <dbReference type="ChEBI" id="CHEBI:597326"/>
    </cofactor>
</comment>
<dbReference type="GO" id="GO:0004123">
    <property type="term" value="F:cystathionine gamma-lyase activity"/>
    <property type="evidence" value="ECO:0007669"/>
    <property type="project" value="TreeGrafter"/>
</dbReference>
<comment type="catalytic activity">
    <reaction evidence="17">
        <text>L-selenocystathionine + H2O = L-selenocysteine + 2-oxobutanoate + NH4(+)</text>
        <dbReference type="Rhea" id="RHEA:31151"/>
        <dbReference type="ChEBI" id="CHEBI:15377"/>
        <dbReference type="ChEBI" id="CHEBI:16763"/>
        <dbReference type="ChEBI" id="CHEBI:28938"/>
        <dbReference type="ChEBI" id="CHEBI:57843"/>
        <dbReference type="ChEBI" id="CHEBI:62226"/>
    </reaction>
    <physiologicalReaction direction="left-to-right" evidence="17">
        <dbReference type="Rhea" id="RHEA:31152"/>
    </physiologicalReaction>
</comment>
<dbReference type="InterPro" id="IPR000277">
    <property type="entry name" value="Cys/Met-Metab_PyrdxlP-dep_enz"/>
</dbReference>
<evidence type="ECO:0000256" key="11">
    <source>
        <dbReference type="ARBA" id="ARBA00046537"/>
    </source>
</evidence>
<dbReference type="PANTHER" id="PTHR11808:SF15">
    <property type="entry name" value="CYSTATHIONINE GAMMA-LYASE"/>
    <property type="match status" value="1"/>
</dbReference>
<evidence type="ECO:0000256" key="3">
    <source>
        <dbReference type="ARBA" id="ARBA00009077"/>
    </source>
</evidence>
<dbReference type="AlphaFoldDB" id="A0AAX7VLC3"/>
<comment type="subunit">
    <text evidence="11">Homotetramer. Interacts with CALM in a calcium-dependent manner.</text>
</comment>
<dbReference type="Pfam" id="PF01053">
    <property type="entry name" value="Cys_Met_Meta_PP"/>
    <property type="match status" value="1"/>
</dbReference>
<dbReference type="PANTHER" id="PTHR11808">
    <property type="entry name" value="TRANS-SULFURATION ENZYME FAMILY MEMBER"/>
    <property type="match status" value="1"/>
</dbReference>
<reference evidence="21 22" key="1">
    <citation type="submission" date="2018-05" db="EMBL/GenBank/DDBJ databases">
        <authorList>
            <person name="Datahose"/>
        </authorList>
    </citation>
    <scope>NUCLEOTIDE SEQUENCE</scope>
</reference>
<comment type="similarity">
    <text evidence="3 20">Belongs to the trans-sulfuration enzymes family.</text>
</comment>
<reference evidence="21" key="3">
    <citation type="submission" date="2025-08" db="UniProtKB">
        <authorList>
            <consortium name="Ensembl"/>
        </authorList>
    </citation>
    <scope>IDENTIFICATION</scope>
</reference>
<evidence type="ECO:0000256" key="9">
    <source>
        <dbReference type="ARBA" id="ARBA00031772"/>
    </source>
</evidence>
<evidence type="ECO:0000256" key="10">
    <source>
        <dbReference type="ARBA" id="ARBA00045076"/>
    </source>
</evidence>
<dbReference type="GO" id="GO:0019343">
    <property type="term" value="P:cysteine biosynthetic process via cystathionine"/>
    <property type="evidence" value="ECO:0007669"/>
    <property type="project" value="TreeGrafter"/>
</dbReference>
<sequence>MSNTDKKEEQSDLFAGFRTAYKSFATDAIHVGQEPEQWKSMAVVPPISLSTTFKQYSPGKHAGFEYSRSGNPTRNCLEKAVAALDGAKYCLALASGLAATVTVTHMLKAGDGIVSMDDVYGGTNRYFQRIAAEVGLDVSFADCTKPQLLKAALKPNTKLVWIETPTNPMMKVVDIKACSDLVHEHNKDIVVVVDNTFMSAYFQRPLALGADICMYSATKYMNGHSDVVMGLVSMNREDLYERLKFLQNALGSVPSPFDCFLCNRGLKTLHLRMERHFKNTLAVAKFLEADPRVERVLYPGLPSHPQYEVMKRQCTGCPGMIAFNIKGKLEHATTFLNNLKMFAIAESLGGYESLAEHPAIMTHASVPENERNVLGISDTLIRLSVGLEDEANIIEDLDQALAAAHPKK</sequence>
<dbReference type="GO" id="GO:0005737">
    <property type="term" value="C:cytoplasm"/>
    <property type="evidence" value="ECO:0007669"/>
    <property type="project" value="TreeGrafter"/>
</dbReference>
<dbReference type="EC" id="4.4.1.1" evidence="4"/>
<evidence type="ECO:0000256" key="6">
    <source>
        <dbReference type="ARBA" id="ARBA00022898"/>
    </source>
</evidence>
<evidence type="ECO:0000256" key="15">
    <source>
        <dbReference type="ARBA" id="ARBA00047376"/>
    </source>
</evidence>
<organism evidence="21 22">
    <name type="scientific">Astatotilapia calliptera</name>
    <name type="common">Eastern happy</name>
    <name type="synonym">Chromis callipterus</name>
    <dbReference type="NCBI Taxonomy" id="8154"/>
    <lineage>
        <taxon>Eukaryota</taxon>
        <taxon>Metazoa</taxon>
        <taxon>Chordata</taxon>
        <taxon>Craniata</taxon>
        <taxon>Vertebrata</taxon>
        <taxon>Euteleostomi</taxon>
        <taxon>Actinopterygii</taxon>
        <taxon>Neopterygii</taxon>
        <taxon>Teleostei</taxon>
        <taxon>Neoteleostei</taxon>
        <taxon>Acanthomorphata</taxon>
        <taxon>Ovalentaria</taxon>
        <taxon>Cichlomorphae</taxon>
        <taxon>Cichliformes</taxon>
        <taxon>Cichlidae</taxon>
        <taxon>African cichlids</taxon>
        <taxon>Pseudocrenilabrinae</taxon>
        <taxon>Haplochromini</taxon>
        <taxon>Astatotilapia</taxon>
    </lineage>
</organism>
<comment type="pathway">
    <text evidence="2">Amino-acid biosynthesis; L-cysteine biosynthesis; L-cysteine from L-homocysteine and L-serine: step 2/2.</text>
</comment>
<comment type="catalytic activity">
    <reaction evidence="10">
        <text>L-homoserine = 2-oxobutanoate + NH4(+)</text>
        <dbReference type="Rhea" id="RHEA:24923"/>
        <dbReference type="ChEBI" id="CHEBI:16763"/>
        <dbReference type="ChEBI" id="CHEBI:28938"/>
        <dbReference type="ChEBI" id="CHEBI:57476"/>
        <dbReference type="EC" id="4.4.1.1"/>
    </reaction>
    <physiologicalReaction direction="left-to-right" evidence="10">
        <dbReference type="Rhea" id="RHEA:24924"/>
    </physiologicalReaction>
</comment>
<dbReference type="CDD" id="cd00614">
    <property type="entry name" value="CGS_like"/>
    <property type="match status" value="1"/>
</dbReference>
<reference evidence="22" key="2">
    <citation type="submission" date="2023-03" db="EMBL/GenBank/DDBJ databases">
        <authorList>
            <consortium name="Wellcome Sanger Institute Data Sharing"/>
        </authorList>
    </citation>
    <scope>NUCLEOTIDE SEQUENCE [LARGE SCALE GENOMIC DNA]</scope>
</reference>
<evidence type="ECO:0000256" key="20">
    <source>
        <dbReference type="RuleBase" id="RU362118"/>
    </source>
</evidence>
<comment type="catalytic activity">
    <reaction evidence="15">
        <text>L-cysteine + H2O = hydrogen sulfide + pyruvate + NH4(+) + H(+)</text>
        <dbReference type="Rhea" id="RHEA:24931"/>
        <dbReference type="ChEBI" id="CHEBI:15361"/>
        <dbReference type="ChEBI" id="CHEBI:15377"/>
        <dbReference type="ChEBI" id="CHEBI:15378"/>
        <dbReference type="ChEBI" id="CHEBI:28938"/>
        <dbReference type="ChEBI" id="CHEBI:29919"/>
        <dbReference type="ChEBI" id="CHEBI:35235"/>
        <dbReference type="EC" id="4.4.1.1"/>
    </reaction>
    <physiologicalReaction direction="left-to-right" evidence="15">
        <dbReference type="Rhea" id="RHEA:24932"/>
    </physiologicalReaction>
</comment>
<dbReference type="GeneID" id="113006440"/>
<dbReference type="GO" id="GO:0030170">
    <property type="term" value="F:pyridoxal phosphate binding"/>
    <property type="evidence" value="ECO:0007669"/>
    <property type="project" value="InterPro"/>
</dbReference>
<evidence type="ECO:0000256" key="5">
    <source>
        <dbReference type="ARBA" id="ARBA00017343"/>
    </source>
</evidence>
<evidence type="ECO:0000256" key="1">
    <source>
        <dbReference type="ARBA" id="ARBA00001933"/>
    </source>
</evidence>
<reference evidence="21" key="4">
    <citation type="submission" date="2025-09" db="UniProtKB">
        <authorList>
            <consortium name="Ensembl"/>
        </authorList>
    </citation>
    <scope>IDENTIFICATION</scope>
</reference>
<dbReference type="InterPro" id="IPR015422">
    <property type="entry name" value="PyrdxlP-dep_Trfase_small"/>
</dbReference>
<accession>A0AAX7VLC3</accession>
<evidence type="ECO:0000256" key="14">
    <source>
        <dbReference type="ARBA" id="ARBA00047211"/>
    </source>
</evidence>